<keyword evidence="2" id="KW-1185">Reference proteome</keyword>
<accession>A0ACB7TL86</accession>
<dbReference type="EMBL" id="CM023481">
    <property type="protein sequence ID" value="KAH6947665.1"/>
    <property type="molecule type" value="Genomic_DNA"/>
</dbReference>
<dbReference type="Proteomes" id="UP000821845">
    <property type="component" value="Chromosome 1"/>
</dbReference>
<comment type="caution">
    <text evidence="1">The sequence shown here is derived from an EMBL/GenBank/DDBJ whole genome shotgun (WGS) entry which is preliminary data.</text>
</comment>
<sequence length="302" mass="33346">MERREGKEVPRHSARTATPLPDQQGFPLSPFDVLERACMLSLKPEFGAARAIVPSAPNTPQPLAQKRNAGLLTCTILSSAASNPFVRRGAKKKPCIWAPHLIAARLPRDIAGAAVNNERILSHSFVQSIKDRNNDGSECSAFAEERRAAGGNPLRGRTRRRAPAGVKKPGAKNDHVIGPGEATRTLHQQRRQGLTTRAGRHLGRRRGSKRHRLKRRQDRNNDGSECSAFAEERRAAGGNPLRGRTRRRAPAGVKKPGAKNDHVIGPGEATRTLHQQRRQGLTTRAGRHLGRRRGSKRHRLKR</sequence>
<organism evidence="1 2">
    <name type="scientific">Hyalomma asiaticum</name>
    <name type="common">Tick</name>
    <dbReference type="NCBI Taxonomy" id="266040"/>
    <lineage>
        <taxon>Eukaryota</taxon>
        <taxon>Metazoa</taxon>
        <taxon>Ecdysozoa</taxon>
        <taxon>Arthropoda</taxon>
        <taxon>Chelicerata</taxon>
        <taxon>Arachnida</taxon>
        <taxon>Acari</taxon>
        <taxon>Parasitiformes</taxon>
        <taxon>Ixodida</taxon>
        <taxon>Ixodoidea</taxon>
        <taxon>Ixodidae</taxon>
        <taxon>Hyalomminae</taxon>
        <taxon>Hyalomma</taxon>
    </lineage>
</organism>
<name>A0ACB7TL86_HYAAI</name>
<evidence type="ECO:0000313" key="1">
    <source>
        <dbReference type="EMBL" id="KAH6947665.1"/>
    </source>
</evidence>
<evidence type="ECO:0000313" key="2">
    <source>
        <dbReference type="Proteomes" id="UP000821845"/>
    </source>
</evidence>
<reference evidence="1" key="1">
    <citation type="submission" date="2020-05" db="EMBL/GenBank/DDBJ databases">
        <title>Large-scale comparative analyses of tick genomes elucidate their genetic diversity and vector capacities.</title>
        <authorList>
            <person name="Jia N."/>
            <person name="Wang J."/>
            <person name="Shi W."/>
            <person name="Du L."/>
            <person name="Sun Y."/>
            <person name="Zhan W."/>
            <person name="Jiang J."/>
            <person name="Wang Q."/>
            <person name="Zhang B."/>
            <person name="Ji P."/>
            <person name="Sakyi L.B."/>
            <person name="Cui X."/>
            <person name="Yuan T."/>
            <person name="Jiang B."/>
            <person name="Yang W."/>
            <person name="Lam T.T.-Y."/>
            <person name="Chang Q."/>
            <person name="Ding S."/>
            <person name="Wang X."/>
            <person name="Zhu J."/>
            <person name="Ruan X."/>
            <person name="Zhao L."/>
            <person name="Wei J."/>
            <person name="Que T."/>
            <person name="Du C."/>
            <person name="Cheng J."/>
            <person name="Dai P."/>
            <person name="Han X."/>
            <person name="Huang E."/>
            <person name="Gao Y."/>
            <person name="Liu J."/>
            <person name="Shao H."/>
            <person name="Ye R."/>
            <person name="Li L."/>
            <person name="Wei W."/>
            <person name="Wang X."/>
            <person name="Wang C."/>
            <person name="Yang T."/>
            <person name="Huo Q."/>
            <person name="Li W."/>
            <person name="Guo W."/>
            <person name="Chen H."/>
            <person name="Zhou L."/>
            <person name="Ni X."/>
            <person name="Tian J."/>
            <person name="Zhou Y."/>
            <person name="Sheng Y."/>
            <person name="Liu T."/>
            <person name="Pan Y."/>
            <person name="Xia L."/>
            <person name="Li J."/>
            <person name="Zhao F."/>
            <person name="Cao W."/>
        </authorList>
    </citation>
    <scope>NUCLEOTIDE SEQUENCE</scope>
    <source>
        <strain evidence="1">Hyas-2018</strain>
    </source>
</reference>
<gene>
    <name evidence="1" type="ORF">HPB50_020557</name>
</gene>
<proteinExistence type="predicted"/>
<protein>
    <submittedName>
        <fullName evidence="1">Uncharacterized protein</fullName>
    </submittedName>
</protein>